<evidence type="ECO:0000313" key="3">
    <source>
        <dbReference type="Proteomes" id="UP000777438"/>
    </source>
</evidence>
<sequence length="336" mass="38556">NDDLRNPPVGVTRCQVSLGLWAGSQLQSDIETASEAYFRYYADQSAQALSDRGRYATARTHKDIVVVARWIQRDLERDEILRRLHEDLRNRELPPDDKALQGTIDLTARLALMMEVGSLGCSFTGGTRVDWESGSLRECVERHFGSQPALDENVRLEKLFVARNLGRIAGLEILWTENLADHLRLTDDNQKVSIFHHVTFLQMHATSLIPDHVMKETMRTLALLFPQSDQPTRKWLRSVQLREGLDPAILTCGSLRIDTRHVGAFHCWRDRITVLKQVFDDAEPKTISQWWNDRRKGVQWYTFWVAILVLVLTILFGMIQCIEGALQVYLAFKSSN</sequence>
<gene>
    <name evidence="2" type="ORF">B0T10DRAFT_502819</name>
</gene>
<keyword evidence="1" id="KW-0812">Transmembrane</keyword>
<name>A0A9P9AG32_9HYPO</name>
<keyword evidence="1" id="KW-1133">Transmembrane helix</keyword>
<reference evidence="2 3" key="1">
    <citation type="journal article" date="2021" name="Nat. Commun.">
        <title>Genetic determinants of endophytism in the Arabidopsis root mycobiome.</title>
        <authorList>
            <person name="Mesny F."/>
            <person name="Miyauchi S."/>
            <person name="Thiergart T."/>
            <person name="Pickel B."/>
            <person name="Atanasova L."/>
            <person name="Karlsson M."/>
            <person name="Huettel B."/>
            <person name="Barry K.W."/>
            <person name="Haridas S."/>
            <person name="Chen C."/>
            <person name="Bauer D."/>
            <person name="Andreopoulos W."/>
            <person name="Pangilinan J."/>
            <person name="LaButti K."/>
            <person name="Riley R."/>
            <person name="Lipzen A."/>
            <person name="Clum A."/>
            <person name="Drula E."/>
            <person name="Henrissat B."/>
            <person name="Kohler A."/>
            <person name="Grigoriev I.V."/>
            <person name="Martin F.M."/>
            <person name="Hacquard S."/>
        </authorList>
    </citation>
    <scope>NUCLEOTIDE SEQUENCE [LARGE SCALE GENOMIC DNA]</scope>
    <source>
        <strain evidence="2 3">MPI-CAGE-CH-0241</strain>
    </source>
</reference>
<comment type="caution">
    <text evidence="2">The sequence shown here is derived from an EMBL/GenBank/DDBJ whole genome shotgun (WGS) entry which is preliminary data.</text>
</comment>
<proteinExistence type="predicted"/>
<dbReference type="OrthoDB" id="5428890at2759"/>
<dbReference type="AlphaFoldDB" id="A0A9P9AG32"/>
<accession>A0A9P9AG32</accession>
<feature type="non-terminal residue" evidence="2">
    <location>
        <position position="1"/>
    </location>
</feature>
<keyword evidence="1" id="KW-0472">Membrane</keyword>
<evidence type="ECO:0000256" key="1">
    <source>
        <dbReference type="SAM" id="Phobius"/>
    </source>
</evidence>
<organism evidence="2 3">
    <name type="scientific">Thelonectria olida</name>
    <dbReference type="NCBI Taxonomy" id="1576542"/>
    <lineage>
        <taxon>Eukaryota</taxon>
        <taxon>Fungi</taxon>
        <taxon>Dikarya</taxon>
        <taxon>Ascomycota</taxon>
        <taxon>Pezizomycotina</taxon>
        <taxon>Sordariomycetes</taxon>
        <taxon>Hypocreomycetidae</taxon>
        <taxon>Hypocreales</taxon>
        <taxon>Nectriaceae</taxon>
        <taxon>Thelonectria</taxon>
    </lineage>
</organism>
<dbReference type="Proteomes" id="UP000777438">
    <property type="component" value="Unassembled WGS sequence"/>
</dbReference>
<evidence type="ECO:0000313" key="2">
    <source>
        <dbReference type="EMBL" id="KAH6866123.1"/>
    </source>
</evidence>
<protein>
    <submittedName>
        <fullName evidence="2">Uncharacterized protein</fullName>
    </submittedName>
</protein>
<dbReference type="EMBL" id="JAGPYM010000144">
    <property type="protein sequence ID" value="KAH6866123.1"/>
    <property type="molecule type" value="Genomic_DNA"/>
</dbReference>
<feature type="transmembrane region" description="Helical" evidence="1">
    <location>
        <begin position="303"/>
        <end position="332"/>
    </location>
</feature>
<keyword evidence="3" id="KW-1185">Reference proteome</keyword>